<gene>
    <name evidence="9" type="ORF">OESDEN_02472</name>
</gene>
<keyword evidence="4" id="KW-0255">Endonuclease</keyword>
<dbReference type="GO" id="GO:0016787">
    <property type="term" value="F:hydrolase activity"/>
    <property type="evidence" value="ECO:0007669"/>
    <property type="project" value="UniProtKB-KW"/>
</dbReference>
<dbReference type="OrthoDB" id="5869299at2759"/>
<evidence type="ECO:0000259" key="8">
    <source>
        <dbReference type="Pfam" id="PF17917"/>
    </source>
</evidence>
<dbReference type="GO" id="GO:0003964">
    <property type="term" value="F:RNA-directed DNA polymerase activity"/>
    <property type="evidence" value="ECO:0007669"/>
    <property type="project" value="UniProtKB-KW"/>
</dbReference>
<keyword evidence="1" id="KW-0808">Transferase</keyword>
<dbReference type="PANTHER" id="PTHR31524:SF2">
    <property type="entry name" value="PROTEIN CBG10426"/>
    <property type="match status" value="1"/>
</dbReference>
<keyword evidence="3" id="KW-0540">Nuclease</keyword>
<dbReference type="PANTHER" id="PTHR31524">
    <property type="match status" value="1"/>
</dbReference>
<dbReference type="AlphaFoldDB" id="A0A0B1TNY4"/>
<keyword evidence="5" id="KW-0378">Hydrolase</keyword>
<feature type="coiled-coil region" evidence="7">
    <location>
        <begin position="19"/>
        <end position="53"/>
    </location>
</feature>
<dbReference type="InterPro" id="IPR043502">
    <property type="entry name" value="DNA/RNA_pol_sf"/>
</dbReference>
<accession>A0A0B1TNY4</accession>
<evidence type="ECO:0000256" key="7">
    <source>
        <dbReference type="SAM" id="Coils"/>
    </source>
</evidence>
<proteinExistence type="predicted"/>
<dbReference type="EMBL" id="KN549439">
    <property type="protein sequence ID" value="KHJ97537.1"/>
    <property type="molecule type" value="Genomic_DNA"/>
</dbReference>
<dbReference type="CDD" id="cd09274">
    <property type="entry name" value="RNase_HI_RT_Ty3"/>
    <property type="match status" value="1"/>
</dbReference>
<dbReference type="GO" id="GO:0004519">
    <property type="term" value="F:endonuclease activity"/>
    <property type="evidence" value="ECO:0007669"/>
    <property type="project" value="UniProtKB-KW"/>
</dbReference>
<evidence type="ECO:0000256" key="3">
    <source>
        <dbReference type="ARBA" id="ARBA00022722"/>
    </source>
</evidence>
<reference evidence="9 10" key="1">
    <citation type="submission" date="2014-03" db="EMBL/GenBank/DDBJ databases">
        <title>Draft genome of the hookworm Oesophagostomum dentatum.</title>
        <authorList>
            <person name="Mitreva M."/>
        </authorList>
    </citation>
    <scope>NUCLEOTIDE SEQUENCE [LARGE SCALE GENOMIC DNA]</scope>
    <source>
        <strain evidence="9 10">OD-Hann</strain>
    </source>
</reference>
<evidence type="ECO:0000313" key="10">
    <source>
        <dbReference type="Proteomes" id="UP000053660"/>
    </source>
</evidence>
<keyword evidence="10" id="KW-1185">Reference proteome</keyword>
<keyword evidence="7" id="KW-0175">Coiled coil</keyword>
<evidence type="ECO:0000256" key="6">
    <source>
        <dbReference type="ARBA" id="ARBA00022918"/>
    </source>
</evidence>
<sequence length="595" mass="66398">MNVNPDTHFHELLNAQQQIEALTVSLHDHQTALQNSEERVLALTKRNQELAESTFGRPASTHKPLSSALPDVRLLLVCSMVLSTFLPCSSLSSSAWLCPREPSDVIARIPLSYNCSRLIPRVNATPIPLAVHIFRPNTQRYDTPAYLCRIITRSVEYYVNFFGARTESHTETYQIVSVEACKLMHLHHKCTHGTLDPHGDSFSTANQLAFDWPSAPFGCCVTRSVSVTNCYLISTVIHTRHGSKFPDSAIGDLHQCQYSSGSCTLPDGSALIWTPNQEETCQFIPIAKMRGHQLGEVWISDSKEFALSWHDSNERLNDCGRQLIVSDQGYAIMTVQRFPRSSLPRVGMVTSNQLAAQLLAVEDTVQVAVSALFHHALSALCDRTNLLALSLHSALASNPTYTLRNLLNRHDIAASYLGNGKALSESQRKWSPTHIELFAIISALRFFRAIIYGNHTTIFSDHRPLTYLLKHNKTHDNLARWVIELQSYDVSIVYHKGSSNVVADALSRSVDKHVHFEDDSPDANDIIEFPVSINKVCPTGYTLLSPIVYASTPSAIRPYDALLAQKADSLCSPIMTFLEMQRFPTTSTTIRNLPY</sequence>
<protein>
    <recommendedName>
        <fullName evidence="8">Reverse transcriptase RNase H-like domain-containing protein</fullName>
    </recommendedName>
</protein>
<dbReference type="InterPro" id="IPR041373">
    <property type="entry name" value="RT_RNaseH"/>
</dbReference>
<keyword evidence="2" id="KW-0548">Nucleotidyltransferase</keyword>
<name>A0A0B1TNY4_OESDE</name>
<evidence type="ECO:0000256" key="2">
    <source>
        <dbReference type="ARBA" id="ARBA00022695"/>
    </source>
</evidence>
<dbReference type="Proteomes" id="UP000053660">
    <property type="component" value="Unassembled WGS sequence"/>
</dbReference>
<keyword evidence="6" id="KW-0695">RNA-directed DNA polymerase</keyword>
<evidence type="ECO:0000313" key="9">
    <source>
        <dbReference type="EMBL" id="KHJ97537.1"/>
    </source>
</evidence>
<evidence type="ECO:0000256" key="4">
    <source>
        <dbReference type="ARBA" id="ARBA00022759"/>
    </source>
</evidence>
<feature type="domain" description="Reverse transcriptase RNase H-like" evidence="8">
    <location>
        <begin position="421"/>
        <end position="488"/>
    </location>
</feature>
<dbReference type="SUPFAM" id="SSF56672">
    <property type="entry name" value="DNA/RNA polymerases"/>
    <property type="match status" value="1"/>
</dbReference>
<evidence type="ECO:0000256" key="1">
    <source>
        <dbReference type="ARBA" id="ARBA00022679"/>
    </source>
</evidence>
<dbReference type="Pfam" id="PF17917">
    <property type="entry name" value="RT_RNaseH"/>
    <property type="match status" value="1"/>
</dbReference>
<evidence type="ECO:0000256" key="5">
    <source>
        <dbReference type="ARBA" id="ARBA00022801"/>
    </source>
</evidence>
<organism evidence="9 10">
    <name type="scientific">Oesophagostomum dentatum</name>
    <name type="common">Nodular worm</name>
    <dbReference type="NCBI Taxonomy" id="61180"/>
    <lineage>
        <taxon>Eukaryota</taxon>
        <taxon>Metazoa</taxon>
        <taxon>Ecdysozoa</taxon>
        <taxon>Nematoda</taxon>
        <taxon>Chromadorea</taxon>
        <taxon>Rhabditida</taxon>
        <taxon>Rhabditina</taxon>
        <taxon>Rhabditomorpha</taxon>
        <taxon>Strongyloidea</taxon>
        <taxon>Strongylidae</taxon>
        <taxon>Oesophagostomum</taxon>
    </lineage>
</organism>